<proteinExistence type="predicted"/>
<gene>
    <name evidence="1" type="ORF">CCACVL1_03543</name>
</gene>
<sequence length="47" mass="5428">MARFLIGLTKVETNANVLHIKRVAAWLEIPDHQIPDSLEAFTRLRQD</sequence>
<organism evidence="1 2">
    <name type="scientific">Corchorus capsularis</name>
    <name type="common">Jute</name>
    <dbReference type="NCBI Taxonomy" id="210143"/>
    <lineage>
        <taxon>Eukaryota</taxon>
        <taxon>Viridiplantae</taxon>
        <taxon>Streptophyta</taxon>
        <taxon>Embryophyta</taxon>
        <taxon>Tracheophyta</taxon>
        <taxon>Spermatophyta</taxon>
        <taxon>Magnoliopsida</taxon>
        <taxon>eudicotyledons</taxon>
        <taxon>Gunneridae</taxon>
        <taxon>Pentapetalae</taxon>
        <taxon>rosids</taxon>
        <taxon>malvids</taxon>
        <taxon>Malvales</taxon>
        <taxon>Malvaceae</taxon>
        <taxon>Grewioideae</taxon>
        <taxon>Apeibeae</taxon>
        <taxon>Corchorus</taxon>
    </lineage>
</organism>
<dbReference type="Proteomes" id="UP000188268">
    <property type="component" value="Unassembled WGS sequence"/>
</dbReference>
<keyword evidence="2" id="KW-1185">Reference proteome</keyword>
<accession>A0A1R3JYP5</accession>
<name>A0A1R3JYP5_COCAP</name>
<protein>
    <submittedName>
        <fullName evidence="1">Uncharacterized protein</fullName>
    </submittedName>
</protein>
<comment type="caution">
    <text evidence="1">The sequence shown here is derived from an EMBL/GenBank/DDBJ whole genome shotgun (WGS) entry which is preliminary data.</text>
</comment>
<reference evidence="1 2" key="1">
    <citation type="submission" date="2013-09" db="EMBL/GenBank/DDBJ databases">
        <title>Corchorus capsularis genome sequencing.</title>
        <authorList>
            <person name="Alam M."/>
            <person name="Haque M.S."/>
            <person name="Islam M.S."/>
            <person name="Emdad E.M."/>
            <person name="Islam M.M."/>
            <person name="Ahmed B."/>
            <person name="Halim A."/>
            <person name="Hossen Q.M.M."/>
            <person name="Hossain M.Z."/>
            <person name="Ahmed R."/>
            <person name="Khan M.M."/>
            <person name="Islam R."/>
            <person name="Rashid M.M."/>
            <person name="Khan S.A."/>
            <person name="Rahman M.S."/>
            <person name="Alam M."/>
        </authorList>
    </citation>
    <scope>NUCLEOTIDE SEQUENCE [LARGE SCALE GENOMIC DNA]</scope>
    <source>
        <strain evidence="2">cv. CVL-1</strain>
        <tissue evidence="1">Whole seedling</tissue>
    </source>
</reference>
<dbReference type="AlphaFoldDB" id="A0A1R3JYP5"/>
<evidence type="ECO:0000313" key="2">
    <source>
        <dbReference type="Proteomes" id="UP000188268"/>
    </source>
</evidence>
<evidence type="ECO:0000313" key="1">
    <source>
        <dbReference type="EMBL" id="OMO99941.1"/>
    </source>
</evidence>
<dbReference type="EMBL" id="AWWV01006746">
    <property type="protein sequence ID" value="OMO99941.1"/>
    <property type="molecule type" value="Genomic_DNA"/>
</dbReference>
<dbReference type="Gramene" id="OMO99941">
    <property type="protein sequence ID" value="OMO99941"/>
    <property type="gene ID" value="CCACVL1_03543"/>
</dbReference>